<keyword evidence="1" id="KW-0812">Transmembrane</keyword>
<reference evidence="2 3" key="1">
    <citation type="submission" date="2023-06" db="EMBL/GenBank/DDBJ databases">
        <title>Pelomonas sp. APW6 16S ribosomal RNA gene genome sequencing and assembly.</title>
        <authorList>
            <person name="Woo H."/>
        </authorList>
    </citation>
    <scope>NUCLEOTIDE SEQUENCE [LARGE SCALE GENOMIC DNA]</scope>
    <source>
        <strain evidence="2 3">APW6</strain>
    </source>
</reference>
<keyword evidence="1" id="KW-0472">Membrane</keyword>
<feature type="transmembrane region" description="Helical" evidence="1">
    <location>
        <begin position="49"/>
        <end position="67"/>
    </location>
</feature>
<comment type="caution">
    <text evidence="2">The sequence shown here is derived from an EMBL/GenBank/DDBJ whole genome shotgun (WGS) entry which is preliminary data.</text>
</comment>
<dbReference type="InterPro" id="IPR021529">
    <property type="entry name" value="DUF2798"/>
</dbReference>
<protein>
    <submittedName>
        <fullName evidence="2">DUF2798 domain-containing protein</fullName>
    </submittedName>
</protein>
<evidence type="ECO:0000313" key="3">
    <source>
        <dbReference type="Proteomes" id="UP001238603"/>
    </source>
</evidence>
<organism evidence="2 3">
    <name type="scientific">Roseateles subflavus</name>
    <dbReference type="NCBI Taxonomy" id="3053353"/>
    <lineage>
        <taxon>Bacteria</taxon>
        <taxon>Pseudomonadati</taxon>
        <taxon>Pseudomonadota</taxon>
        <taxon>Betaproteobacteria</taxon>
        <taxon>Burkholderiales</taxon>
        <taxon>Sphaerotilaceae</taxon>
        <taxon>Roseateles</taxon>
    </lineage>
</organism>
<dbReference type="EMBL" id="JASVDS010000001">
    <property type="protein sequence ID" value="MDL5030868.1"/>
    <property type="molecule type" value="Genomic_DNA"/>
</dbReference>
<proteinExistence type="predicted"/>
<dbReference type="Pfam" id="PF11391">
    <property type="entry name" value="DUF2798"/>
    <property type="match status" value="1"/>
</dbReference>
<keyword evidence="3" id="KW-1185">Reference proteome</keyword>
<dbReference type="RefSeq" id="WP_285980994.1">
    <property type="nucleotide sequence ID" value="NZ_JASVDS010000001.1"/>
</dbReference>
<dbReference type="Proteomes" id="UP001238603">
    <property type="component" value="Unassembled WGS sequence"/>
</dbReference>
<evidence type="ECO:0000256" key="1">
    <source>
        <dbReference type="SAM" id="Phobius"/>
    </source>
</evidence>
<sequence length="79" mass="8810">MMPARFAPVLFALILSGLMSALVAGIASWSASRADIQDPWPWLLAWRSAWLHAWPVAFPAVLLMAPLTRRLVAWLTTPR</sequence>
<accession>A0ABT7LDE9</accession>
<name>A0ABT7LDE9_9BURK</name>
<gene>
    <name evidence="2" type="ORF">QRD43_03025</name>
</gene>
<evidence type="ECO:0000313" key="2">
    <source>
        <dbReference type="EMBL" id="MDL5030868.1"/>
    </source>
</evidence>
<keyword evidence="1" id="KW-1133">Transmembrane helix</keyword>